<evidence type="ECO:0000313" key="2">
    <source>
        <dbReference type="EMBL" id="KAL0295412.1"/>
    </source>
</evidence>
<feature type="region of interest" description="Disordered" evidence="1">
    <location>
        <begin position="24"/>
        <end position="55"/>
    </location>
</feature>
<gene>
    <name evidence="2" type="ORF">Sradi_6837600</name>
</gene>
<comment type="caution">
    <text evidence="2">The sequence shown here is derived from an EMBL/GenBank/DDBJ whole genome shotgun (WGS) entry which is preliminary data.</text>
</comment>
<evidence type="ECO:0000256" key="1">
    <source>
        <dbReference type="SAM" id="MobiDB-lite"/>
    </source>
</evidence>
<reference evidence="2" key="2">
    <citation type="journal article" date="2024" name="Plant">
        <title>Genomic evolution and insights into agronomic trait innovations of Sesamum species.</title>
        <authorList>
            <person name="Miao H."/>
            <person name="Wang L."/>
            <person name="Qu L."/>
            <person name="Liu H."/>
            <person name="Sun Y."/>
            <person name="Le M."/>
            <person name="Wang Q."/>
            <person name="Wei S."/>
            <person name="Zheng Y."/>
            <person name="Lin W."/>
            <person name="Duan Y."/>
            <person name="Cao H."/>
            <person name="Xiong S."/>
            <person name="Wang X."/>
            <person name="Wei L."/>
            <person name="Li C."/>
            <person name="Ma Q."/>
            <person name="Ju M."/>
            <person name="Zhao R."/>
            <person name="Li G."/>
            <person name="Mu C."/>
            <person name="Tian Q."/>
            <person name="Mei H."/>
            <person name="Zhang T."/>
            <person name="Gao T."/>
            <person name="Zhang H."/>
        </authorList>
    </citation>
    <scope>NUCLEOTIDE SEQUENCE</scope>
    <source>
        <strain evidence="2">G02</strain>
    </source>
</reference>
<proteinExistence type="predicted"/>
<name>A0AAW2JLL9_SESRA</name>
<protein>
    <submittedName>
        <fullName evidence="2">Uncharacterized protein</fullName>
    </submittedName>
</protein>
<sequence>MAALSDLKRRWTLKFGDGTTTTPVMGLKPVASPPDSVPAARARTAASGSKSDRGRYPACSAAAAHLFCRC</sequence>
<accession>A0AAW2JLL9</accession>
<dbReference type="AlphaFoldDB" id="A0AAW2JLL9"/>
<organism evidence="2">
    <name type="scientific">Sesamum radiatum</name>
    <name type="common">Black benniseed</name>
    <dbReference type="NCBI Taxonomy" id="300843"/>
    <lineage>
        <taxon>Eukaryota</taxon>
        <taxon>Viridiplantae</taxon>
        <taxon>Streptophyta</taxon>
        <taxon>Embryophyta</taxon>
        <taxon>Tracheophyta</taxon>
        <taxon>Spermatophyta</taxon>
        <taxon>Magnoliopsida</taxon>
        <taxon>eudicotyledons</taxon>
        <taxon>Gunneridae</taxon>
        <taxon>Pentapetalae</taxon>
        <taxon>asterids</taxon>
        <taxon>lamiids</taxon>
        <taxon>Lamiales</taxon>
        <taxon>Pedaliaceae</taxon>
        <taxon>Sesamum</taxon>
    </lineage>
</organism>
<reference evidence="2" key="1">
    <citation type="submission" date="2020-06" db="EMBL/GenBank/DDBJ databases">
        <authorList>
            <person name="Li T."/>
            <person name="Hu X."/>
            <person name="Zhang T."/>
            <person name="Song X."/>
            <person name="Zhang H."/>
            <person name="Dai N."/>
            <person name="Sheng W."/>
            <person name="Hou X."/>
            <person name="Wei L."/>
        </authorList>
    </citation>
    <scope>NUCLEOTIDE SEQUENCE</scope>
    <source>
        <strain evidence="2">G02</strain>
        <tissue evidence="2">Leaf</tissue>
    </source>
</reference>
<dbReference type="EMBL" id="JACGWJ010000046">
    <property type="protein sequence ID" value="KAL0295412.1"/>
    <property type="molecule type" value="Genomic_DNA"/>
</dbReference>